<name>W7HW34_9PEZI</name>
<feature type="transmembrane region" description="Helical" evidence="6">
    <location>
        <begin position="490"/>
        <end position="510"/>
    </location>
</feature>
<feature type="compositionally biased region" description="Polar residues" evidence="5">
    <location>
        <begin position="1"/>
        <end position="12"/>
    </location>
</feature>
<dbReference type="GO" id="GO:0005886">
    <property type="term" value="C:plasma membrane"/>
    <property type="evidence" value="ECO:0007669"/>
    <property type="project" value="UniProtKB-SubCell"/>
</dbReference>
<dbReference type="HOGENOM" id="CLU_031146_0_0_1"/>
<dbReference type="Proteomes" id="UP000024837">
    <property type="component" value="Unassembled WGS sequence"/>
</dbReference>
<evidence type="ECO:0000313" key="8">
    <source>
        <dbReference type="Proteomes" id="UP000024837"/>
    </source>
</evidence>
<dbReference type="GO" id="GO:0050897">
    <property type="term" value="F:cobalt ion binding"/>
    <property type="evidence" value="ECO:0007669"/>
    <property type="project" value="TreeGrafter"/>
</dbReference>
<dbReference type="InterPro" id="IPR045863">
    <property type="entry name" value="CorA_TM1_TM2"/>
</dbReference>
<dbReference type="PANTHER" id="PTHR46494">
    <property type="entry name" value="CORA FAMILY METAL ION TRANSPORTER (EUROFUNG)"/>
    <property type="match status" value="1"/>
</dbReference>
<keyword evidence="3 6" id="KW-1133">Transmembrane helix</keyword>
<evidence type="ECO:0000256" key="6">
    <source>
        <dbReference type="SAM" id="Phobius"/>
    </source>
</evidence>
<dbReference type="PANTHER" id="PTHR46494:SF1">
    <property type="entry name" value="CORA FAMILY METAL ION TRANSPORTER (EUROFUNG)"/>
    <property type="match status" value="1"/>
</dbReference>
<feature type="transmembrane region" description="Helical" evidence="6">
    <location>
        <begin position="453"/>
        <end position="478"/>
    </location>
</feature>
<dbReference type="GO" id="GO:0015087">
    <property type="term" value="F:cobalt ion transmembrane transporter activity"/>
    <property type="evidence" value="ECO:0007669"/>
    <property type="project" value="TreeGrafter"/>
</dbReference>
<dbReference type="EMBL" id="KI966390">
    <property type="protein sequence ID" value="EWC48381.1"/>
    <property type="molecule type" value="Genomic_DNA"/>
</dbReference>
<sequence>MSSKSTNLQPQVSEALCSDPPTLVRPPPTRLARHYVAVERADLDFSSYPSNTETFIPSIHDAQYCQGILRNFENFSPQTNCDIFQFVRGQGCLERDIDGRGVNTFLEEAIKRIPRIPSVGASPRALPSEPETHVIFCSLVKPSAIGPNFRLQSSLSLNTTKKLLEHYQISPQFVPFLLGEPNYGAPGSFSIHDVNGHLAKSGKYTPFSRTKVDPDPNTTTTFVEFFCQHPRWNVLEVQQPWSVYMSYDIPIKRTFYLVVTGVNCPKTTLVKDRLFQSFCQNQDHHIARRSFADPFFIHTLISHESLNDLKPVMTVLRTHLYDQLDEVDAYARKPSDRGSLEKLTTELHKISQDADSLLASADMAIMVTDRMLESHQLVRHLFTYAKYDEYNKIEAALSFLRHSAQSNKRWMESYKNRKDIAMNLVFNLVTQQDAYTNILIAREAKRDGSSMKIIAALTTFFLPATFVATLFGMAFFDFSDGAFTVAPNTWVYAAVTMPVMAVTVLVWWVWDRITVGSRMKGLLFARRESVTDDIEALKGRMVARVALDKAEKMR</sequence>
<evidence type="ECO:0000256" key="3">
    <source>
        <dbReference type="ARBA" id="ARBA00022989"/>
    </source>
</evidence>
<keyword evidence="2 6" id="KW-0812">Transmembrane</keyword>
<dbReference type="OrthoDB" id="2830640at2759"/>
<reference evidence="7 8" key="1">
    <citation type="submission" date="2013-05" db="EMBL/GenBank/DDBJ databases">
        <title>Drechslerella stenobrocha genome reveals carnivorous origination and mechanical trapping mechanism of predatory fungi.</title>
        <authorList>
            <person name="Liu X."/>
            <person name="Zhang W."/>
            <person name="Liu K."/>
        </authorList>
    </citation>
    <scope>NUCLEOTIDE SEQUENCE [LARGE SCALE GENOMIC DNA]</scope>
    <source>
        <strain evidence="7 8">248</strain>
    </source>
</reference>
<dbReference type="AlphaFoldDB" id="W7HW34"/>
<proteinExistence type="predicted"/>
<keyword evidence="4 6" id="KW-0472">Membrane</keyword>
<dbReference type="SUPFAM" id="SSF144083">
    <property type="entry name" value="Magnesium transport protein CorA, transmembrane region"/>
    <property type="match status" value="1"/>
</dbReference>
<organism evidence="7 8">
    <name type="scientific">Drechslerella stenobrocha 248</name>
    <dbReference type="NCBI Taxonomy" id="1043628"/>
    <lineage>
        <taxon>Eukaryota</taxon>
        <taxon>Fungi</taxon>
        <taxon>Dikarya</taxon>
        <taxon>Ascomycota</taxon>
        <taxon>Pezizomycotina</taxon>
        <taxon>Orbiliomycetes</taxon>
        <taxon>Orbiliales</taxon>
        <taxon>Orbiliaceae</taxon>
        <taxon>Drechslerella</taxon>
    </lineage>
</organism>
<comment type="subcellular location">
    <subcellularLocation>
        <location evidence="1">Cell membrane</location>
        <topology evidence="1">Multi-pass membrane protein</topology>
    </subcellularLocation>
</comment>
<evidence type="ECO:0000256" key="5">
    <source>
        <dbReference type="SAM" id="MobiDB-lite"/>
    </source>
</evidence>
<dbReference type="GO" id="GO:0015095">
    <property type="term" value="F:magnesium ion transmembrane transporter activity"/>
    <property type="evidence" value="ECO:0007669"/>
    <property type="project" value="TreeGrafter"/>
</dbReference>
<evidence type="ECO:0000256" key="2">
    <source>
        <dbReference type="ARBA" id="ARBA00022692"/>
    </source>
</evidence>
<evidence type="ECO:0000313" key="7">
    <source>
        <dbReference type="EMBL" id="EWC48381.1"/>
    </source>
</evidence>
<evidence type="ECO:0000256" key="4">
    <source>
        <dbReference type="ARBA" id="ARBA00023136"/>
    </source>
</evidence>
<accession>W7HW34</accession>
<gene>
    <name evidence="7" type="ORF">DRE_02150</name>
</gene>
<feature type="region of interest" description="Disordered" evidence="5">
    <location>
        <begin position="1"/>
        <end position="23"/>
    </location>
</feature>
<protein>
    <submittedName>
        <fullName evidence="7">Uncharacterized protein</fullName>
    </submittedName>
</protein>
<dbReference type="GO" id="GO:0000287">
    <property type="term" value="F:magnesium ion binding"/>
    <property type="evidence" value="ECO:0007669"/>
    <property type="project" value="TreeGrafter"/>
</dbReference>
<dbReference type="Gene3D" id="1.20.58.340">
    <property type="entry name" value="Magnesium transport protein CorA, transmembrane region"/>
    <property type="match status" value="1"/>
</dbReference>
<evidence type="ECO:0000256" key="1">
    <source>
        <dbReference type="ARBA" id="ARBA00004651"/>
    </source>
</evidence>
<keyword evidence="8" id="KW-1185">Reference proteome</keyword>